<proteinExistence type="predicted"/>
<reference evidence="1" key="1">
    <citation type="submission" date="2018-05" db="EMBL/GenBank/DDBJ databases">
        <authorList>
            <person name="Lanie J.A."/>
            <person name="Ng W.-L."/>
            <person name="Kazmierczak K.M."/>
            <person name="Andrzejewski T.M."/>
            <person name="Davidsen T.M."/>
            <person name="Wayne K.J."/>
            <person name="Tettelin H."/>
            <person name="Glass J.I."/>
            <person name="Rusch D."/>
            <person name="Podicherti R."/>
            <person name="Tsui H.-C.T."/>
            <person name="Winkler M.E."/>
        </authorList>
    </citation>
    <scope>NUCLEOTIDE SEQUENCE</scope>
</reference>
<dbReference type="EMBL" id="UINC01173217">
    <property type="protein sequence ID" value="SVD78694.1"/>
    <property type="molecule type" value="Genomic_DNA"/>
</dbReference>
<gene>
    <name evidence="1" type="ORF">METZ01_LOCUS431548</name>
</gene>
<dbReference type="AlphaFoldDB" id="A0A382Y650"/>
<name>A0A382Y650_9ZZZZ</name>
<organism evidence="1">
    <name type="scientific">marine metagenome</name>
    <dbReference type="NCBI Taxonomy" id="408172"/>
    <lineage>
        <taxon>unclassified sequences</taxon>
        <taxon>metagenomes</taxon>
        <taxon>ecological metagenomes</taxon>
    </lineage>
</organism>
<sequence>VAKLNWEYVKTIAGINTGLDCLEIVLKFQAVIKSRV</sequence>
<protein>
    <submittedName>
        <fullName evidence="1">Uncharacterized protein</fullName>
    </submittedName>
</protein>
<feature type="non-terminal residue" evidence="1">
    <location>
        <position position="1"/>
    </location>
</feature>
<accession>A0A382Y650</accession>
<evidence type="ECO:0000313" key="1">
    <source>
        <dbReference type="EMBL" id="SVD78694.1"/>
    </source>
</evidence>